<dbReference type="EC" id="3.1.11.2" evidence="3"/>
<feature type="site" description="Interaction with DNA substrate" evidence="11">
    <location>
        <position position="223"/>
    </location>
</feature>
<evidence type="ECO:0000256" key="8">
    <source>
        <dbReference type="ARBA" id="ARBA00023204"/>
    </source>
</evidence>
<evidence type="ECO:0000313" key="13">
    <source>
        <dbReference type="EMBL" id="KAJ1126969.1"/>
    </source>
</evidence>
<feature type="site" description="Transition state stabilizer" evidence="11">
    <location>
        <position position="137"/>
    </location>
</feature>
<evidence type="ECO:0000256" key="10">
    <source>
        <dbReference type="PIRSR" id="PIRSR604808-2"/>
    </source>
</evidence>
<keyword evidence="6" id="KW-0378">Hydrolase</keyword>
<dbReference type="AlphaFoldDB" id="A0AAV7PID2"/>
<dbReference type="CDD" id="cd09076">
    <property type="entry name" value="L1-EN"/>
    <property type="match status" value="1"/>
</dbReference>
<dbReference type="GO" id="GO:0008081">
    <property type="term" value="F:phosphoric diester hydrolase activity"/>
    <property type="evidence" value="ECO:0007669"/>
    <property type="project" value="TreeGrafter"/>
</dbReference>
<keyword evidence="7 10" id="KW-0460">Magnesium</keyword>
<evidence type="ECO:0000256" key="5">
    <source>
        <dbReference type="ARBA" id="ARBA00022763"/>
    </source>
</evidence>
<feature type="binding site" evidence="10">
    <location>
        <position position="223"/>
    </location>
    <ligand>
        <name>Mg(2+)</name>
        <dbReference type="ChEBI" id="CHEBI:18420"/>
        <label>1</label>
    </ligand>
</feature>
<dbReference type="Proteomes" id="UP001066276">
    <property type="component" value="Chromosome 7"/>
</dbReference>
<comment type="catalytic activity">
    <reaction evidence="1">
        <text>Exonucleolytic cleavage in the 3'- to 5'-direction to yield nucleoside 5'-phosphates.</text>
        <dbReference type="EC" id="3.1.11.2"/>
    </reaction>
</comment>
<evidence type="ECO:0000313" key="14">
    <source>
        <dbReference type="Proteomes" id="UP001066276"/>
    </source>
</evidence>
<organism evidence="13 14">
    <name type="scientific">Pleurodeles waltl</name>
    <name type="common">Iberian ribbed newt</name>
    <dbReference type="NCBI Taxonomy" id="8319"/>
    <lineage>
        <taxon>Eukaryota</taxon>
        <taxon>Metazoa</taxon>
        <taxon>Chordata</taxon>
        <taxon>Craniata</taxon>
        <taxon>Vertebrata</taxon>
        <taxon>Euteleostomi</taxon>
        <taxon>Amphibia</taxon>
        <taxon>Batrachia</taxon>
        <taxon>Caudata</taxon>
        <taxon>Salamandroidea</taxon>
        <taxon>Salamandridae</taxon>
        <taxon>Pleurodelinae</taxon>
        <taxon>Pleurodeles</taxon>
    </lineage>
</organism>
<comment type="cofactor">
    <cofactor evidence="10">
        <name>Mg(2+)</name>
        <dbReference type="ChEBI" id="CHEBI:18420"/>
    </cofactor>
    <cofactor evidence="10">
        <name>Mn(2+)</name>
        <dbReference type="ChEBI" id="CHEBI:29035"/>
    </cofactor>
    <text evidence="10">Probably binds two magnesium or manganese ions per subunit.</text>
</comment>
<comment type="caution">
    <text evidence="13">The sequence shown here is derived from an EMBL/GenBank/DDBJ whole genome shotgun (WGS) entry which is preliminary data.</text>
</comment>
<evidence type="ECO:0000256" key="6">
    <source>
        <dbReference type="ARBA" id="ARBA00022801"/>
    </source>
</evidence>
<evidence type="ECO:0000256" key="2">
    <source>
        <dbReference type="ARBA" id="ARBA00007092"/>
    </source>
</evidence>
<keyword evidence="8" id="KW-0234">DNA repair</keyword>
<dbReference type="GO" id="GO:0046872">
    <property type="term" value="F:metal ion binding"/>
    <property type="evidence" value="ECO:0007669"/>
    <property type="project" value="UniProtKB-KW"/>
</dbReference>
<reference evidence="13" key="1">
    <citation type="journal article" date="2022" name="bioRxiv">
        <title>Sequencing and chromosome-scale assembly of the giantPleurodeles waltlgenome.</title>
        <authorList>
            <person name="Brown T."/>
            <person name="Elewa A."/>
            <person name="Iarovenko S."/>
            <person name="Subramanian E."/>
            <person name="Araus A.J."/>
            <person name="Petzold A."/>
            <person name="Susuki M."/>
            <person name="Suzuki K.-i.T."/>
            <person name="Hayashi T."/>
            <person name="Toyoda A."/>
            <person name="Oliveira C."/>
            <person name="Osipova E."/>
            <person name="Leigh N.D."/>
            <person name="Simon A."/>
            <person name="Yun M.H."/>
        </authorList>
    </citation>
    <scope>NUCLEOTIDE SEQUENCE</scope>
    <source>
        <strain evidence="13">20211129_DDA</strain>
        <tissue evidence="13">Liver</tissue>
    </source>
</reference>
<evidence type="ECO:0000259" key="12">
    <source>
        <dbReference type="Pfam" id="PF03372"/>
    </source>
</evidence>
<feature type="binding site" evidence="10">
    <location>
        <position position="8"/>
    </location>
    <ligand>
        <name>Mg(2+)</name>
        <dbReference type="ChEBI" id="CHEBI:18420"/>
        <label>1</label>
    </ligand>
</feature>
<dbReference type="Pfam" id="PF03372">
    <property type="entry name" value="Exo_endo_phos"/>
    <property type="match status" value="1"/>
</dbReference>
<feature type="binding site" evidence="10">
    <location>
        <position position="37"/>
    </location>
    <ligand>
        <name>Mg(2+)</name>
        <dbReference type="ChEBI" id="CHEBI:18420"/>
        <label>1</label>
    </ligand>
</feature>
<comment type="similarity">
    <text evidence="2">Belongs to the DNA repair enzymes AP/ExoA family.</text>
</comment>
<evidence type="ECO:0000256" key="9">
    <source>
        <dbReference type="PIRSR" id="PIRSR604808-1"/>
    </source>
</evidence>
<feature type="binding site" evidence="10">
    <location>
        <position position="222"/>
    </location>
    <ligand>
        <name>Mg(2+)</name>
        <dbReference type="ChEBI" id="CHEBI:18420"/>
        <label>1</label>
    </ligand>
</feature>
<dbReference type="PANTHER" id="PTHR22748:SF26">
    <property type="entry name" value="ENDONUCLEASE_EXONUCLEASE_PHOSPHATASE DOMAIN-CONTAINING PROTEIN"/>
    <property type="match status" value="1"/>
</dbReference>
<accession>A0AAV7PID2</accession>
<dbReference type="InterPro" id="IPR036691">
    <property type="entry name" value="Endo/exonu/phosph_ase_sf"/>
</dbReference>
<feature type="active site" evidence="9">
    <location>
        <position position="105"/>
    </location>
</feature>
<dbReference type="InterPro" id="IPR004808">
    <property type="entry name" value="AP_endonuc_1"/>
</dbReference>
<protein>
    <recommendedName>
        <fullName evidence="3">exodeoxyribonuclease III</fullName>
        <ecNumber evidence="3">3.1.11.2</ecNumber>
    </recommendedName>
</protein>
<dbReference type="GO" id="GO:0006284">
    <property type="term" value="P:base-excision repair"/>
    <property type="evidence" value="ECO:0007669"/>
    <property type="project" value="TreeGrafter"/>
</dbReference>
<evidence type="ECO:0000256" key="1">
    <source>
        <dbReference type="ARBA" id="ARBA00000493"/>
    </source>
</evidence>
<evidence type="ECO:0000256" key="7">
    <source>
        <dbReference type="ARBA" id="ARBA00022842"/>
    </source>
</evidence>
<feature type="active site" description="Proton acceptor" evidence="9">
    <location>
        <position position="223"/>
    </location>
</feature>
<dbReference type="EMBL" id="JANPWB010000011">
    <property type="protein sequence ID" value="KAJ1126969.1"/>
    <property type="molecule type" value="Genomic_DNA"/>
</dbReference>
<dbReference type="SUPFAM" id="SSF56219">
    <property type="entry name" value="DNase I-like"/>
    <property type="match status" value="1"/>
</dbReference>
<feature type="domain" description="Endonuclease/exonuclease/phosphatase" evidence="12">
    <location>
        <begin position="5"/>
        <end position="223"/>
    </location>
</feature>
<dbReference type="PANTHER" id="PTHR22748">
    <property type="entry name" value="AP ENDONUCLEASE"/>
    <property type="match status" value="1"/>
</dbReference>
<sequence>MITILSLNVRGLNAPVKRQAQLLHLRDLKCDICLLQETHLLRQDWKKTGTCWFDRQFHSWSPGPRAWVARNLPGKAIWVQAEISGRLLLLQIDMQWHNLTMANVYGPNEHQECYLKDALGRILVTPDEDTVVGRDFNIAPDPHVDRSAQGYGQTGAFLQGFQDWLGRAGLTDIWRRHHPADRTYSFFSAAYQTYARIDLFLTSPRKTTLSTSSAIGVASISDHSLFTLSLTLRAYKPSK</sequence>
<proteinExistence type="inferred from homology"/>
<dbReference type="GO" id="GO:0005634">
    <property type="term" value="C:nucleus"/>
    <property type="evidence" value="ECO:0007669"/>
    <property type="project" value="TreeGrafter"/>
</dbReference>
<feature type="active site" description="Proton donor/acceptor" evidence="9">
    <location>
        <position position="135"/>
    </location>
</feature>
<feature type="binding site" evidence="10">
    <location>
        <position position="137"/>
    </location>
    <ligand>
        <name>Mg(2+)</name>
        <dbReference type="ChEBI" id="CHEBI:18420"/>
        <label>1</label>
    </ligand>
</feature>
<gene>
    <name evidence="13" type="ORF">NDU88_005375</name>
</gene>
<keyword evidence="5" id="KW-0227">DNA damage</keyword>
<keyword evidence="10" id="KW-0464">Manganese</keyword>
<evidence type="ECO:0000256" key="3">
    <source>
        <dbReference type="ARBA" id="ARBA00012115"/>
    </source>
</evidence>
<dbReference type="InterPro" id="IPR005135">
    <property type="entry name" value="Endo/exonuclease/phosphatase"/>
</dbReference>
<feature type="site" description="Important for catalytic activity" evidence="11">
    <location>
        <position position="198"/>
    </location>
</feature>
<dbReference type="Gene3D" id="3.60.10.10">
    <property type="entry name" value="Endonuclease/exonuclease/phosphatase"/>
    <property type="match status" value="1"/>
</dbReference>
<name>A0AAV7PID2_PLEWA</name>
<dbReference type="GO" id="GO:0008311">
    <property type="term" value="F:double-stranded DNA 3'-5' DNA exonuclease activity"/>
    <property type="evidence" value="ECO:0007669"/>
    <property type="project" value="UniProtKB-EC"/>
</dbReference>
<keyword evidence="4 10" id="KW-0479">Metal-binding</keyword>
<feature type="binding site" evidence="10">
    <location>
        <position position="135"/>
    </location>
    <ligand>
        <name>Mg(2+)</name>
        <dbReference type="ChEBI" id="CHEBI:18420"/>
        <label>1</label>
    </ligand>
</feature>
<keyword evidence="14" id="KW-1185">Reference proteome</keyword>
<evidence type="ECO:0000256" key="4">
    <source>
        <dbReference type="ARBA" id="ARBA00022723"/>
    </source>
</evidence>
<dbReference type="GO" id="GO:0003906">
    <property type="term" value="F:DNA-(apurinic or apyrimidinic site) endonuclease activity"/>
    <property type="evidence" value="ECO:0007669"/>
    <property type="project" value="TreeGrafter"/>
</dbReference>
<evidence type="ECO:0000256" key="11">
    <source>
        <dbReference type="PIRSR" id="PIRSR604808-3"/>
    </source>
</evidence>